<evidence type="ECO:0000313" key="2">
    <source>
        <dbReference type="Proteomes" id="UP000298517"/>
    </source>
</evidence>
<dbReference type="InterPro" id="IPR007358">
    <property type="entry name" value="Nucleoid_associated_NdpA"/>
</dbReference>
<dbReference type="RefSeq" id="WP_134248613.1">
    <property type="nucleotide sequence ID" value="NZ_SNQI01000004.1"/>
</dbReference>
<dbReference type="GO" id="GO:0009295">
    <property type="term" value="C:nucleoid"/>
    <property type="evidence" value="ECO:0007669"/>
    <property type="project" value="InterPro"/>
</dbReference>
<accession>A0A4Y8AQ84</accession>
<protein>
    <submittedName>
        <fullName evidence="1">Nucleoid-associated protein</fullName>
    </submittedName>
</protein>
<dbReference type="Proteomes" id="UP000298517">
    <property type="component" value="Unassembled WGS sequence"/>
</dbReference>
<dbReference type="Pfam" id="PF04245">
    <property type="entry name" value="NA37"/>
    <property type="match status" value="1"/>
</dbReference>
<comment type="caution">
    <text evidence="1">The sequence shown here is derived from an EMBL/GenBank/DDBJ whole genome shotgun (WGS) entry which is preliminary data.</text>
</comment>
<evidence type="ECO:0000313" key="1">
    <source>
        <dbReference type="EMBL" id="TEW72909.1"/>
    </source>
</evidence>
<dbReference type="AlphaFoldDB" id="A0A4Y8AQ84"/>
<gene>
    <name evidence="1" type="ORF">E2488_11985</name>
</gene>
<keyword evidence="2" id="KW-1185">Reference proteome</keyword>
<organism evidence="1 2">
    <name type="scientific">Gramella jeungdoensis</name>
    <dbReference type="NCBI Taxonomy" id="708091"/>
    <lineage>
        <taxon>Bacteria</taxon>
        <taxon>Pseudomonadati</taxon>
        <taxon>Bacteroidota</taxon>
        <taxon>Flavobacteriia</taxon>
        <taxon>Flavobacteriales</taxon>
        <taxon>Flavobacteriaceae</taxon>
        <taxon>Christiangramia</taxon>
    </lineage>
</organism>
<dbReference type="OrthoDB" id="9153118at2"/>
<name>A0A4Y8AQ84_9FLAO</name>
<sequence>MIKRTRASITKFIIHKVGNKFNSATNIFSEDVITFDEESYELMKPFLLKPFANVAESFRFNHHANIELNEINNYSTEIFKDETTFVDVSKHIVNHLFEQSNSAQIKVGDVIIALIEDIEYNEVVTNAIGIFKIENKINFFQTFMEKDSLDVFVQKGISTKKLDKGCLIINSSDAEGRVVLSVDTNNYDAQYWIKNFLNVKYADDSNQHTQNYIEMCKDFSEEVIKEDYGVQEKSKFLAKTVDFFKENEDVNIHDFKDEVFEENEDFKPLFDNYKKQFEEINDVLVRNQFAISDIVLKKQKQKIKTEIKLDTNIQIKLDIDAPDASSEYLEKGYDEEKKMKFYKVYYNEED</sequence>
<dbReference type="EMBL" id="SNQI01000004">
    <property type="protein sequence ID" value="TEW72909.1"/>
    <property type="molecule type" value="Genomic_DNA"/>
</dbReference>
<reference evidence="1 2" key="1">
    <citation type="journal article" date="2011" name="J. Microbiol.">
        <title>Gramella jeungdoensis sp. nov., isolated from a solar saltern in Korea.</title>
        <authorList>
            <person name="Joung Y."/>
            <person name="Kim H."/>
            <person name="Jang T."/>
            <person name="Ahn T.S."/>
            <person name="Joh K."/>
        </authorList>
    </citation>
    <scope>NUCLEOTIDE SEQUENCE [LARGE SCALE GENOMIC DNA]</scope>
    <source>
        <strain evidence="1 2">KCTC 23123</strain>
    </source>
</reference>
<proteinExistence type="predicted"/>